<evidence type="ECO:0000256" key="7">
    <source>
        <dbReference type="ARBA" id="ARBA00023125"/>
    </source>
</evidence>
<evidence type="ECO:0000256" key="6">
    <source>
        <dbReference type="ARBA" id="ARBA00022908"/>
    </source>
</evidence>
<dbReference type="InterPro" id="IPR050090">
    <property type="entry name" value="Tyrosine_recombinase_XerCD"/>
</dbReference>
<keyword evidence="9" id="KW-0131">Cell cycle</keyword>
<feature type="domain" description="Tyr recombinase" evidence="10">
    <location>
        <begin position="110"/>
        <end position="291"/>
    </location>
</feature>
<dbReference type="PROSITE" id="PS51898">
    <property type="entry name" value="TYR_RECOMBINASE"/>
    <property type="match status" value="1"/>
</dbReference>
<dbReference type="GO" id="GO:0015074">
    <property type="term" value="P:DNA integration"/>
    <property type="evidence" value="ECO:0007669"/>
    <property type="project" value="UniProtKB-KW"/>
</dbReference>
<dbReference type="InterPro" id="IPR010998">
    <property type="entry name" value="Integrase_recombinase_N"/>
</dbReference>
<evidence type="ECO:0000256" key="9">
    <source>
        <dbReference type="ARBA" id="ARBA00023306"/>
    </source>
</evidence>
<organism evidence="12">
    <name type="scientific">hydrothermal vent metagenome</name>
    <dbReference type="NCBI Taxonomy" id="652676"/>
    <lineage>
        <taxon>unclassified sequences</taxon>
        <taxon>metagenomes</taxon>
        <taxon>ecological metagenomes</taxon>
    </lineage>
</organism>
<dbReference type="GO" id="GO:0006310">
    <property type="term" value="P:DNA recombination"/>
    <property type="evidence" value="ECO:0007669"/>
    <property type="project" value="UniProtKB-KW"/>
</dbReference>
<dbReference type="InterPro" id="IPR044068">
    <property type="entry name" value="CB"/>
</dbReference>
<keyword evidence="6" id="KW-0229">DNA integration</keyword>
<dbReference type="GO" id="GO:0005737">
    <property type="term" value="C:cytoplasm"/>
    <property type="evidence" value="ECO:0007669"/>
    <property type="project" value="UniProtKB-SubCell"/>
</dbReference>
<dbReference type="GO" id="GO:0051301">
    <property type="term" value="P:cell division"/>
    <property type="evidence" value="ECO:0007669"/>
    <property type="project" value="UniProtKB-KW"/>
</dbReference>
<sequence>MHRHAQILIKDFIRKLQTERKYSPRTIEAYQRDLKKLVAFCEQDKITNWAQLEQAHIRRYIAARHRQGISSKTLQRELSTCRSFFNSVLKTGKIKCNPAIDVRAPKAARRLPKTLDVDQVMQLLQAKPEDLLSVRDHAIIELFYSSGLRLSELAALNRCDLDLHDSVVDIIGGKGGKDRRLPVGRKAKAALKIWLHHRKALATLSEPALFLSRGGTRMGVRNIQLRIKNRARQQGLDVDLHPHMLRHSFASHLLESSHNLRAVQELLGHEDIASTQIYTHLDFQHLADVYDKAHPRAHKKKN</sequence>
<dbReference type="NCBIfam" id="TIGR02224">
    <property type="entry name" value="recomb_XerC"/>
    <property type="match status" value="1"/>
</dbReference>
<keyword evidence="8" id="KW-0233">DNA recombination</keyword>
<keyword evidence="4" id="KW-0132">Cell division</keyword>
<dbReference type="CDD" id="cd00798">
    <property type="entry name" value="INT_XerDC_C"/>
    <property type="match status" value="1"/>
</dbReference>
<gene>
    <name evidence="12" type="ORF">MNBD_GAMMA25-629</name>
</gene>
<keyword evidence="5" id="KW-0159">Chromosome partition</keyword>
<dbReference type="Pfam" id="PF00589">
    <property type="entry name" value="Phage_integrase"/>
    <property type="match status" value="1"/>
</dbReference>
<comment type="subcellular location">
    <subcellularLocation>
        <location evidence="1">Cytoplasm</location>
    </subcellularLocation>
</comment>
<evidence type="ECO:0000256" key="2">
    <source>
        <dbReference type="ARBA" id="ARBA00006657"/>
    </source>
</evidence>
<protein>
    <submittedName>
        <fullName evidence="12">Site-specific tyrosine recombinase XerC</fullName>
    </submittedName>
</protein>
<accession>A0A3B1BDR9</accession>
<evidence type="ECO:0000256" key="3">
    <source>
        <dbReference type="ARBA" id="ARBA00022490"/>
    </source>
</evidence>
<dbReference type="PROSITE" id="PS51900">
    <property type="entry name" value="CB"/>
    <property type="match status" value="1"/>
</dbReference>
<evidence type="ECO:0000259" key="11">
    <source>
        <dbReference type="PROSITE" id="PS51900"/>
    </source>
</evidence>
<dbReference type="HAMAP" id="MF_01808">
    <property type="entry name" value="Recomb_XerC_XerD"/>
    <property type="match status" value="1"/>
</dbReference>
<evidence type="ECO:0000256" key="5">
    <source>
        <dbReference type="ARBA" id="ARBA00022829"/>
    </source>
</evidence>
<dbReference type="InterPro" id="IPR013762">
    <property type="entry name" value="Integrase-like_cat_sf"/>
</dbReference>
<evidence type="ECO:0000313" key="12">
    <source>
        <dbReference type="EMBL" id="VAX10153.1"/>
    </source>
</evidence>
<dbReference type="GO" id="GO:0007059">
    <property type="term" value="P:chromosome segregation"/>
    <property type="evidence" value="ECO:0007669"/>
    <property type="project" value="UniProtKB-KW"/>
</dbReference>
<dbReference type="EMBL" id="UOFY01000046">
    <property type="protein sequence ID" value="VAX10153.1"/>
    <property type="molecule type" value="Genomic_DNA"/>
</dbReference>
<dbReference type="InterPro" id="IPR011931">
    <property type="entry name" value="Recomb_XerC"/>
</dbReference>
<dbReference type="InterPro" id="IPR004107">
    <property type="entry name" value="Integrase_SAM-like_N"/>
</dbReference>
<dbReference type="Pfam" id="PF02899">
    <property type="entry name" value="Phage_int_SAM_1"/>
    <property type="match status" value="1"/>
</dbReference>
<dbReference type="AlphaFoldDB" id="A0A3B1BDR9"/>
<reference evidence="12" key="1">
    <citation type="submission" date="2018-06" db="EMBL/GenBank/DDBJ databases">
        <authorList>
            <person name="Zhirakovskaya E."/>
        </authorList>
    </citation>
    <scope>NUCLEOTIDE SEQUENCE</scope>
</reference>
<evidence type="ECO:0000256" key="1">
    <source>
        <dbReference type="ARBA" id="ARBA00004496"/>
    </source>
</evidence>
<proteinExistence type="inferred from homology"/>
<dbReference type="Gene3D" id="1.10.150.130">
    <property type="match status" value="1"/>
</dbReference>
<dbReference type="PANTHER" id="PTHR30349:SF81">
    <property type="entry name" value="TYROSINE RECOMBINASE XERC"/>
    <property type="match status" value="1"/>
</dbReference>
<evidence type="ECO:0000259" key="10">
    <source>
        <dbReference type="PROSITE" id="PS51898"/>
    </source>
</evidence>
<dbReference type="Gene3D" id="1.10.443.10">
    <property type="entry name" value="Intergrase catalytic core"/>
    <property type="match status" value="1"/>
</dbReference>
<keyword evidence="3" id="KW-0963">Cytoplasm</keyword>
<keyword evidence="7" id="KW-0238">DNA-binding</keyword>
<evidence type="ECO:0000256" key="4">
    <source>
        <dbReference type="ARBA" id="ARBA00022618"/>
    </source>
</evidence>
<dbReference type="InterPro" id="IPR011010">
    <property type="entry name" value="DNA_brk_join_enz"/>
</dbReference>
<dbReference type="InterPro" id="IPR023009">
    <property type="entry name" value="Tyrosine_recombinase_XerC/XerD"/>
</dbReference>
<name>A0A3B1BDR9_9ZZZZ</name>
<dbReference type="GO" id="GO:0003677">
    <property type="term" value="F:DNA binding"/>
    <property type="evidence" value="ECO:0007669"/>
    <property type="project" value="UniProtKB-KW"/>
</dbReference>
<dbReference type="PANTHER" id="PTHR30349">
    <property type="entry name" value="PHAGE INTEGRASE-RELATED"/>
    <property type="match status" value="1"/>
</dbReference>
<comment type="similarity">
    <text evidence="2">Belongs to the 'phage' integrase family. XerC subfamily.</text>
</comment>
<dbReference type="SUPFAM" id="SSF56349">
    <property type="entry name" value="DNA breaking-rejoining enzymes"/>
    <property type="match status" value="1"/>
</dbReference>
<evidence type="ECO:0000256" key="8">
    <source>
        <dbReference type="ARBA" id="ARBA00023172"/>
    </source>
</evidence>
<dbReference type="NCBIfam" id="NF040815">
    <property type="entry name" value="recomb_XerA_Arch"/>
    <property type="match status" value="1"/>
</dbReference>
<feature type="domain" description="Core-binding (CB)" evidence="11">
    <location>
        <begin position="3"/>
        <end position="89"/>
    </location>
</feature>
<dbReference type="InterPro" id="IPR002104">
    <property type="entry name" value="Integrase_catalytic"/>
</dbReference>